<dbReference type="AlphaFoldDB" id="A0A087XXS5"/>
<name>A0A087XXS5_POEFO</name>
<dbReference type="Gene3D" id="3.30.70.1820">
    <property type="entry name" value="L1 transposable element, RRM domain"/>
    <property type="match status" value="1"/>
</dbReference>
<dbReference type="STRING" id="48698.ENSPFOP00000010578"/>
<dbReference type="eggNOG" id="ENOG502SRQ0">
    <property type="taxonomic scope" value="Eukaryota"/>
</dbReference>
<evidence type="ECO:0008006" key="4">
    <source>
        <dbReference type="Google" id="ProtNLM"/>
    </source>
</evidence>
<dbReference type="Proteomes" id="UP000028760">
    <property type="component" value="Unassembled WGS sequence"/>
</dbReference>
<keyword evidence="3" id="KW-1185">Reference proteome</keyword>
<dbReference type="InterPro" id="IPR004244">
    <property type="entry name" value="Transposase_22"/>
</dbReference>
<dbReference type="EMBL" id="AYCK01021474">
    <property type="status" value="NOT_ANNOTATED_CDS"/>
    <property type="molecule type" value="Genomic_DNA"/>
</dbReference>
<reference evidence="3" key="1">
    <citation type="submission" date="2013-10" db="EMBL/GenBank/DDBJ databases">
        <authorList>
            <person name="Schartl M."/>
            <person name="Warren W."/>
        </authorList>
    </citation>
    <scope>NUCLEOTIDE SEQUENCE [LARGE SCALE GENOMIC DNA]</scope>
    <source>
        <strain evidence="3">female</strain>
    </source>
</reference>
<dbReference type="GeneTree" id="ENSGT00990000205322"/>
<accession>A0A087XXS5</accession>
<organism evidence="2 3">
    <name type="scientific">Poecilia formosa</name>
    <name type="common">Amazon molly</name>
    <name type="synonym">Limia formosa</name>
    <dbReference type="NCBI Taxonomy" id="48698"/>
    <lineage>
        <taxon>Eukaryota</taxon>
        <taxon>Metazoa</taxon>
        <taxon>Chordata</taxon>
        <taxon>Craniata</taxon>
        <taxon>Vertebrata</taxon>
        <taxon>Euteleostomi</taxon>
        <taxon>Actinopterygii</taxon>
        <taxon>Neopterygii</taxon>
        <taxon>Teleostei</taxon>
        <taxon>Neoteleostei</taxon>
        <taxon>Acanthomorphata</taxon>
        <taxon>Ovalentaria</taxon>
        <taxon>Atherinomorphae</taxon>
        <taxon>Cyprinodontiformes</taxon>
        <taxon>Poeciliidae</taxon>
        <taxon>Poeciliinae</taxon>
        <taxon>Poecilia</taxon>
    </lineage>
</organism>
<dbReference type="PANTHER" id="PTHR11505">
    <property type="entry name" value="L1 TRANSPOSABLE ELEMENT-RELATED"/>
    <property type="match status" value="1"/>
</dbReference>
<reference evidence="2" key="3">
    <citation type="submission" date="2025-09" db="UniProtKB">
        <authorList>
            <consortium name="Ensembl"/>
        </authorList>
    </citation>
    <scope>IDENTIFICATION</scope>
</reference>
<evidence type="ECO:0000313" key="2">
    <source>
        <dbReference type="Ensembl" id="ENSPFOP00000010578.1"/>
    </source>
</evidence>
<evidence type="ECO:0000313" key="3">
    <source>
        <dbReference type="Proteomes" id="UP000028760"/>
    </source>
</evidence>
<keyword evidence="1" id="KW-0175">Coiled coil</keyword>
<feature type="coiled-coil region" evidence="1">
    <location>
        <begin position="20"/>
        <end position="82"/>
    </location>
</feature>
<reference evidence="2" key="2">
    <citation type="submission" date="2025-08" db="UniProtKB">
        <authorList>
            <consortium name="Ensembl"/>
        </authorList>
    </citation>
    <scope>IDENTIFICATION</scope>
</reference>
<evidence type="ECO:0000256" key="1">
    <source>
        <dbReference type="SAM" id="Coils"/>
    </source>
</evidence>
<dbReference type="Gene3D" id="1.20.5.340">
    <property type="match status" value="1"/>
</dbReference>
<proteinExistence type="predicted"/>
<sequence>ITALLQQHGEDLKSEFKSSANMLSSKLDQMRQTLEEQAERVSSLELATEDLGQRVAGLEDSCAALREENAKLKDKVGDLESRSRQQNIRILGLPEDTENGRPTYFFSNLLCELFGKEVLPTPPELDRAHRSLAAKRPVGRPPRPVILCLHRYLTKDLIIQEARKRGKLDYKGVSLRIVEDYSPDVLAQRAEYKDIMVELYKWGLKPALLFPACLRITQSSGAKTFLGSVEEAQQFIKRLPKPQKHRQAAFP</sequence>
<dbReference type="Ensembl" id="ENSPFOT00000010593.1">
    <property type="protein sequence ID" value="ENSPFOP00000010578.1"/>
    <property type="gene ID" value="ENSPFOG00000010617.1"/>
</dbReference>
<protein>
    <recommendedName>
        <fullName evidence="4">L1 transposable element RRM domain-containing protein</fullName>
    </recommendedName>
</protein>
<dbReference type="OMA" id="VCESEPH"/>